<name>A0AA39W6A4_ACESA</name>
<reference evidence="2" key="1">
    <citation type="journal article" date="2022" name="Plant J.">
        <title>Strategies of tolerance reflected in two North American maple genomes.</title>
        <authorList>
            <person name="McEvoy S.L."/>
            <person name="Sezen U.U."/>
            <person name="Trouern-Trend A."/>
            <person name="McMahon S.M."/>
            <person name="Schaberg P.G."/>
            <person name="Yang J."/>
            <person name="Wegrzyn J.L."/>
            <person name="Swenson N.G."/>
        </authorList>
    </citation>
    <scope>NUCLEOTIDE SEQUENCE</scope>
    <source>
        <strain evidence="2">NS2018</strain>
    </source>
</reference>
<sequence>MKKGNRRAWSKVEEEALLTILENTIKDEARCDTSSFKVGTMTQIEKTPTTMLPDSGLRANPHINSKMRLWKKQYSIVYDMLNVSGFGWNDIKKCVEVDSNDV</sequence>
<feature type="domain" description="Myb/SANT-like" evidence="1">
    <location>
        <begin position="9"/>
        <end position="99"/>
    </location>
</feature>
<evidence type="ECO:0000313" key="3">
    <source>
        <dbReference type="Proteomes" id="UP001168877"/>
    </source>
</evidence>
<evidence type="ECO:0000313" key="2">
    <source>
        <dbReference type="EMBL" id="KAK0604300.1"/>
    </source>
</evidence>
<dbReference type="PANTHER" id="PTHR46250:SF15">
    <property type="entry name" value="OS01G0523800 PROTEIN"/>
    <property type="match status" value="1"/>
</dbReference>
<keyword evidence="3" id="KW-1185">Reference proteome</keyword>
<organism evidence="2 3">
    <name type="scientific">Acer saccharum</name>
    <name type="common">Sugar maple</name>
    <dbReference type="NCBI Taxonomy" id="4024"/>
    <lineage>
        <taxon>Eukaryota</taxon>
        <taxon>Viridiplantae</taxon>
        <taxon>Streptophyta</taxon>
        <taxon>Embryophyta</taxon>
        <taxon>Tracheophyta</taxon>
        <taxon>Spermatophyta</taxon>
        <taxon>Magnoliopsida</taxon>
        <taxon>eudicotyledons</taxon>
        <taxon>Gunneridae</taxon>
        <taxon>Pentapetalae</taxon>
        <taxon>rosids</taxon>
        <taxon>malvids</taxon>
        <taxon>Sapindales</taxon>
        <taxon>Sapindaceae</taxon>
        <taxon>Hippocastanoideae</taxon>
        <taxon>Acereae</taxon>
        <taxon>Acer</taxon>
    </lineage>
</organism>
<comment type="caution">
    <text evidence="2">The sequence shown here is derived from an EMBL/GenBank/DDBJ whole genome shotgun (WGS) entry which is preliminary data.</text>
</comment>
<dbReference type="Pfam" id="PF12776">
    <property type="entry name" value="Myb_DNA-bind_3"/>
    <property type="match status" value="1"/>
</dbReference>
<dbReference type="Proteomes" id="UP001168877">
    <property type="component" value="Unassembled WGS sequence"/>
</dbReference>
<dbReference type="AlphaFoldDB" id="A0AA39W6A4"/>
<dbReference type="InterPro" id="IPR024752">
    <property type="entry name" value="Myb/SANT-like_dom"/>
</dbReference>
<evidence type="ECO:0000259" key="1">
    <source>
        <dbReference type="Pfam" id="PF12776"/>
    </source>
</evidence>
<proteinExistence type="predicted"/>
<dbReference type="EMBL" id="JAUESC010000002">
    <property type="protein sequence ID" value="KAK0604300.1"/>
    <property type="molecule type" value="Genomic_DNA"/>
</dbReference>
<dbReference type="PANTHER" id="PTHR46250">
    <property type="entry name" value="MYB/SANT-LIKE DNA-BINDING DOMAIN PROTEIN-RELATED"/>
    <property type="match status" value="1"/>
</dbReference>
<reference evidence="2" key="2">
    <citation type="submission" date="2023-06" db="EMBL/GenBank/DDBJ databases">
        <authorList>
            <person name="Swenson N.G."/>
            <person name="Wegrzyn J.L."/>
            <person name="Mcevoy S.L."/>
        </authorList>
    </citation>
    <scope>NUCLEOTIDE SEQUENCE</scope>
    <source>
        <strain evidence="2">NS2018</strain>
        <tissue evidence="2">Leaf</tissue>
    </source>
</reference>
<gene>
    <name evidence="2" type="ORF">LWI29_014283</name>
</gene>
<accession>A0AA39W6A4</accession>
<protein>
    <recommendedName>
        <fullName evidence="1">Myb/SANT-like domain-containing protein</fullName>
    </recommendedName>
</protein>